<dbReference type="GO" id="GO:0005829">
    <property type="term" value="C:cytosol"/>
    <property type="evidence" value="ECO:0007669"/>
    <property type="project" value="TreeGrafter"/>
</dbReference>
<evidence type="ECO:0000256" key="3">
    <source>
        <dbReference type="ARBA" id="ARBA00002284"/>
    </source>
</evidence>
<keyword evidence="17" id="KW-1185">Reference proteome</keyword>
<comment type="catalytic activity">
    <reaction evidence="1 14 15">
        <text>D-ribulose 5-phosphate = (2S)-2-hydroxy-3-oxobutyl phosphate + formate + H(+)</text>
        <dbReference type="Rhea" id="RHEA:18457"/>
        <dbReference type="ChEBI" id="CHEBI:15378"/>
        <dbReference type="ChEBI" id="CHEBI:15740"/>
        <dbReference type="ChEBI" id="CHEBI:58121"/>
        <dbReference type="ChEBI" id="CHEBI:58830"/>
        <dbReference type="EC" id="4.1.99.12"/>
    </reaction>
</comment>
<dbReference type="NCBIfam" id="TIGR00506">
    <property type="entry name" value="ribB"/>
    <property type="match status" value="1"/>
</dbReference>
<feature type="site" description="Essential for catalytic activity" evidence="14">
    <location>
        <position position="126"/>
    </location>
</feature>
<dbReference type="GO" id="GO:0008686">
    <property type="term" value="F:3,4-dihydroxy-2-butanone-4-phosphate synthase activity"/>
    <property type="evidence" value="ECO:0007669"/>
    <property type="project" value="UniProtKB-UniRule"/>
</dbReference>
<feature type="binding site" evidence="14">
    <location>
        <position position="28"/>
    </location>
    <ligand>
        <name>Mg(2+)</name>
        <dbReference type="ChEBI" id="CHEBI:18420"/>
        <label>2</label>
    </ligand>
</feature>
<proteinExistence type="inferred from homology"/>
<evidence type="ECO:0000256" key="4">
    <source>
        <dbReference type="ARBA" id="ARBA00004904"/>
    </source>
</evidence>
<accession>A0A059KK04</accession>
<dbReference type="AlphaFoldDB" id="A0A059KK04"/>
<evidence type="ECO:0000313" key="16">
    <source>
        <dbReference type="EMBL" id="KDB51710.1"/>
    </source>
</evidence>
<comment type="function">
    <text evidence="3 14 15">Catalyzes the conversion of D-ribulose 5-phosphate to formate and 3,4-dihydroxy-2-butanone 4-phosphate.</text>
</comment>
<organism evidence="16 17">
    <name type="scientific">Sphaerotilus natans subsp. natans DSM 6575</name>
    <dbReference type="NCBI Taxonomy" id="1286631"/>
    <lineage>
        <taxon>Bacteria</taxon>
        <taxon>Pseudomonadati</taxon>
        <taxon>Pseudomonadota</taxon>
        <taxon>Betaproteobacteria</taxon>
        <taxon>Burkholderiales</taxon>
        <taxon>Sphaerotilaceae</taxon>
        <taxon>Sphaerotilus</taxon>
    </lineage>
</organism>
<evidence type="ECO:0000313" key="17">
    <source>
        <dbReference type="Proteomes" id="UP000026714"/>
    </source>
</evidence>
<dbReference type="PANTHER" id="PTHR21327:SF18">
    <property type="entry name" value="3,4-DIHYDROXY-2-BUTANONE 4-PHOSPHATE SYNTHASE"/>
    <property type="match status" value="1"/>
</dbReference>
<comment type="cofactor">
    <cofactor evidence="14 15">
        <name>Mg(2+)</name>
        <dbReference type="ChEBI" id="CHEBI:18420"/>
    </cofactor>
    <cofactor evidence="14 15">
        <name>Mn(2+)</name>
        <dbReference type="ChEBI" id="CHEBI:29035"/>
    </cofactor>
    <text evidence="14 15">Binds 2 divalent metal cations per subunit. Magnesium or manganese.</text>
</comment>
<comment type="subunit">
    <text evidence="14 15">Homodimer.</text>
</comment>
<comment type="similarity">
    <text evidence="14 15">Belongs to the DHBP synthase family.</text>
</comment>
<evidence type="ECO:0000256" key="9">
    <source>
        <dbReference type="ARBA" id="ARBA00022619"/>
    </source>
</evidence>
<dbReference type="SUPFAM" id="SSF55821">
    <property type="entry name" value="YrdC/RibB"/>
    <property type="match status" value="1"/>
</dbReference>
<sequence>MTLHRIEDALAALSRGEMVVVVDDEGRENEGDLILAAEYATPQSIAFMVRYTSGMLCVGLPGARLDHLGLPLMVEHNTDLMRTAYTITVDYRHGTTTGISAADRAATIRALVDPSAQPSDFSRPGHVFPLRSVPGGVLHRPGHTEASVDLTRLAGLRPGGVLAEIVNDDGTMARRPELELFASLHGLVMISIADLVTYRSQRVNHDWKRAVAQSGRTGLFSDCLASADLSAS</sequence>
<comment type="pathway">
    <text evidence="4 14 15">Cofactor biosynthesis; riboflavin biosynthesis; 2-hydroxy-3-oxobutyl phosphate from D-ribulose 5-phosphate: step 1/1.</text>
</comment>
<evidence type="ECO:0000256" key="6">
    <source>
        <dbReference type="ARBA" id="ARBA00008976"/>
    </source>
</evidence>
<protein>
    <recommendedName>
        <fullName evidence="8 14">3,4-dihydroxy-2-butanone 4-phosphate synthase</fullName>
        <shortName evidence="14 15">DHBP synthase</shortName>
        <ecNumber evidence="7 14">4.1.99.12</ecNumber>
    </recommendedName>
</protein>
<dbReference type="FunFam" id="3.90.870.10:FF:000001">
    <property type="entry name" value="Riboflavin biosynthesis protein RibBA"/>
    <property type="match status" value="1"/>
</dbReference>
<comment type="caution">
    <text evidence="16">The sequence shown here is derived from an EMBL/GenBank/DDBJ whole genome shotgun (WGS) entry which is preliminary data.</text>
</comment>
<keyword evidence="11 14" id="KW-0460">Magnesium</keyword>
<evidence type="ECO:0000256" key="2">
    <source>
        <dbReference type="ARBA" id="ARBA00001936"/>
    </source>
</evidence>
<evidence type="ECO:0000256" key="1">
    <source>
        <dbReference type="ARBA" id="ARBA00000141"/>
    </source>
</evidence>
<feature type="site" description="Essential for catalytic activity" evidence="14">
    <location>
        <position position="164"/>
    </location>
</feature>
<evidence type="ECO:0000256" key="12">
    <source>
        <dbReference type="ARBA" id="ARBA00023211"/>
    </source>
</evidence>
<dbReference type="EMBL" id="AZRA01000070">
    <property type="protein sequence ID" value="KDB51710.1"/>
    <property type="molecule type" value="Genomic_DNA"/>
</dbReference>
<comment type="similarity">
    <text evidence="6">In the C-terminal section; belongs to the GTP cyclohydrolase II family.</text>
</comment>
<dbReference type="Gene3D" id="3.90.870.10">
    <property type="entry name" value="DHBP synthase"/>
    <property type="match status" value="1"/>
</dbReference>
<feature type="binding site" evidence="14">
    <location>
        <position position="143"/>
    </location>
    <ligand>
        <name>Mg(2+)</name>
        <dbReference type="ChEBI" id="CHEBI:18420"/>
        <label>2</label>
    </ligand>
</feature>
<evidence type="ECO:0000256" key="8">
    <source>
        <dbReference type="ARBA" id="ARBA00018836"/>
    </source>
</evidence>
<comment type="cofactor">
    <cofactor evidence="2">
        <name>Mn(2+)</name>
        <dbReference type="ChEBI" id="CHEBI:29035"/>
    </cofactor>
</comment>
<dbReference type="InterPro" id="IPR000422">
    <property type="entry name" value="DHBP_synthase_RibB"/>
</dbReference>
<evidence type="ECO:0000256" key="7">
    <source>
        <dbReference type="ARBA" id="ARBA00012153"/>
    </source>
</evidence>
<evidence type="ECO:0000256" key="5">
    <source>
        <dbReference type="ARBA" id="ARBA00005520"/>
    </source>
</evidence>
<dbReference type="HAMAP" id="MF_00180">
    <property type="entry name" value="RibB"/>
    <property type="match status" value="1"/>
</dbReference>
<keyword evidence="10 14" id="KW-0479">Metal-binding</keyword>
<evidence type="ECO:0000256" key="15">
    <source>
        <dbReference type="RuleBase" id="RU003843"/>
    </source>
</evidence>
<evidence type="ECO:0000256" key="13">
    <source>
        <dbReference type="ARBA" id="ARBA00023239"/>
    </source>
</evidence>
<name>A0A059KK04_9BURK</name>
<dbReference type="GO" id="GO:0000287">
    <property type="term" value="F:magnesium ion binding"/>
    <property type="evidence" value="ECO:0007669"/>
    <property type="project" value="UniProtKB-UniRule"/>
</dbReference>
<keyword evidence="12 14" id="KW-0464">Manganese</keyword>
<feature type="binding site" evidence="14">
    <location>
        <position position="32"/>
    </location>
    <ligand>
        <name>D-ribulose 5-phosphate</name>
        <dbReference type="ChEBI" id="CHEBI:58121"/>
    </ligand>
</feature>
<reference evidence="16 17" key="1">
    <citation type="journal article" date="2014" name="FEMS Microbiol. Ecol.">
        <title>Sphaerotilus natans encrusted with nanoball-shaped Fe(III) oxide minerals formed by nitrate-reducing mixotrophic Fe(II) oxidation.</title>
        <authorList>
            <person name="Park S."/>
            <person name="Kim D.H."/>
            <person name="Lee J.H."/>
            <person name="Hur H.G."/>
        </authorList>
    </citation>
    <scope>NUCLEOTIDE SEQUENCE [LARGE SCALE GENOMIC DNA]</scope>
    <source>
        <strain evidence="16 17">DSM 6575</strain>
    </source>
</reference>
<dbReference type="GO" id="GO:0030145">
    <property type="term" value="F:manganese ion binding"/>
    <property type="evidence" value="ECO:0007669"/>
    <property type="project" value="UniProtKB-UniRule"/>
</dbReference>
<comment type="similarity">
    <text evidence="5">In the N-terminal section; belongs to the DHBP synthase family.</text>
</comment>
<dbReference type="EC" id="4.1.99.12" evidence="7 14"/>
<dbReference type="PATRIC" id="fig|1286631.3.peg.2679"/>
<evidence type="ECO:0000256" key="10">
    <source>
        <dbReference type="ARBA" id="ARBA00022723"/>
    </source>
</evidence>
<evidence type="ECO:0000256" key="14">
    <source>
        <dbReference type="HAMAP-Rule" id="MF_00180"/>
    </source>
</evidence>
<dbReference type="PANTHER" id="PTHR21327">
    <property type="entry name" value="GTP CYCLOHYDROLASE II-RELATED"/>
    <property type="match status" value="1"/>
</dbReference>
<gene>
    <name evidence="14" type="primary">ribB</name>
    <name evidence="16" type="ORF">X805_27370</name>
</gene>
<feature type="binding site" evidence="14">
    <location>
        <position position="28"/>
    </location>
    <ligand>
        <name>Mg(2+)</name>
        <dbReference type="ChEBI" id="CHEBI:18420"/>
        <label>1</label>
    </ligand>
</feature>
<dbReference type="STRING" id="34103.SAMN05421778_13139"/>
<keyword evidence="13 14" id="KW-0456">Lyase</keyword>
<dbReference type="eggNOG" id="COG0108">
    <property type="taxonomic scope" value="Bacteria"/>
</dbReference>
<evidence type="ECO:0000256" key="11">
    <source>
        <dbReference type="ARBA" id="ARBA00022842"/>
    </source>
</evidence>
<dbReference type="RefSeq" id="WP_081838166.1">
    <property type="nucleotide sequence ID" value="NZ_AZRA01000070.1"/>
</dbReference>
<dbReference type="GO" id="GO:0009231">
    <property type="term" value="P:riboflavin biosynthetic process"/>
    <property type="evidence" value="ECO:0007669"/>
    <property type="project" value="UniProtKB-UniRule"/>
</dbReference>
<feature type="binding site" evidence="14">
    <location>
        <begin position="140"/>
        <end position="144"/>
    </location>
    <ligand>
        <name>D-ribulose 5-phosphate</name>
        <dbReference type="ChEBI" id="CHEBI:58121"/>
    </ligand>
</feature>
<keyword evidence="9 14" id="KW-0686">Riboflavin biosynthesis</keyword>
<dbReference type="Pfam" id="PF00926">
    <property type="entry name" value="DHBP_synthase"/>
    <property type="match status" value="1"/>
</dbReference>
<dbReference type="UniPathway" id="UPA00275">
    <property type="reaction ID" value="UER00399"/>
</dbReference>
<dbReference type="InterPro" id="IPR017945">
    <property type="entry name" value="DHBP_synth_RibB-like_a/b_dom"/>
</dbReference>
<feature type="binding site" evidence="14">
    <location>
        <begin position="27"/>
        <end position="28"/>
    </location>
    <ligand>
        <name>D-ribulose 5-phosphate</name>
        <dbReference type="ChEBI" id="CHEBI:58121"/>
    </ligand>
</feature>
<dbReference type="Proteomes" id="UP000026714">
    <property type="component" value="Unassembled WGS sequence"/>
</dbReference>